<keyword evidence="3" id="KW-0072">Autophagy</keyword>
<comment type="similarity">
    <text evidence="1">Belongs to the ATG101 family.</text>
</comment>
<reference evidence="4 5" key="1">
    <citation type="journal article" date="2018" name="Nat. Ecol. Evol.">
        <title>Pezizomycetes genomes reveal the molecular basis of ectomycorrhizal truffle lifestyle.</title>
        <authorList>
            <person name="Murat C."/>
            <person name="Payen T."/>
            <person name="Noel B."/>
            <person name="Kuo A."/>
            <person name="Morin E."/>
            <person name="Chen J."/>
            <person name="Kohler A."/>
            <person name="Krizsan K."/>
            <person name="Balestrini R."/>
            <person name="Da Silva C."/>
            <person name="Montanini B."/>
            <person name="Hainaut M."/>
            <person name="Levati E."/>
            <person name="Barry K.W."/>
            <person name="Belfiori B."/>
            <person name="Cichocki N."/>
            <person name="Clum A."/>
            <person name="Dockter R.B."/>
            <person name="Fauchery L."/>
            <person name="Guy J."/>
            <person name="Iotti M."/>
            <person name="Le Tacon F."/>
            <person name="Lindquist E.A."/>
            <person name="Lipzen A."/>
            <person name="Malagnac F."/>
            <person name="Mello A."/>
            <person name="Molinier V."/>
            <person name="Miyauchi S."/>
            <person name="Poulain J."/>
            <person name="Riccioni C."/>
            <person name="Rubini A."/>
            <person name="Sitrit Y."/>
            <person name="Splivallo R."/>
            <person name="Traeger S."/>
            <person name="Wang M."/>
            <person name="Zifcakova L."/>
            <person name="Wipf D."/>
            <person name="Zambonelli A."/>
            <person name="Paolocci F."/>
            <person name="Nowrousian M."/>
            <person name="Ottonello S."/>
            <person name="Baldrian P."/>
            <person name="Spatafora J.W."/>
            <person name="Henrissat B."/>
            <person name="Nagy L.G."/>
            <person name="Aury J.M."/>
            <person name="Wincker P."/>
            <person name="Grigoriev I.V."/>
            <person name="Bonfante P."/>
            <person name="Martin F.M."/>
        </authorList>
    </citation>
    <scope>NUCLEOTIDE SEQUENCE [LARGE SCALE GENOMIC DNA]</scope>
    <source>
        <strain evidence="4 5">RN42</strain>
    </source>
</reference>
<dbReference type="InterPro" id="IPR012445">
    <property type="entry name" value="ATG101"/>
</dbReference>
<organism evidence="4 5">
    <name type="scientific">Ascobolus immersus RN42</name>
    <dbReference type="NCBI Taxonomy" id="1160509"/>
    <lineage>
        <taxon>Eukaryota</taxon>
        <taxon>Fungi</taxon>
        <taxon>Dikarya</taxon>
        <taxon>Ascomycota</taxon>
        <taxon>Pezizomycotina</taxon>
        <taxon>Pezizomycetes</taxon>
        <taxon>Pezizales</taxon>
        <taxon>Ascobolaceae</taxon>
        <taxon>Ascobolus</taxon>
    </lineage>
</organism>
<evidence type="ECO:0000313" key="4">
    <source>
        <dbReference type="EMBL" id="RPA86153.1"/>
    </source>
</evidence>
<dbReference type="GO" id="GO:1990316">
    <property type="term" value="C:Atg1/ULK1 kinase complex"/>
    <property type="evidence" value="ECO:0007669"/>
    <property type="project" value="TreeGrafter"/>
</dbReference>
<evidence type="ECO:0000256" key="1">
    <source>
        <dbReference type="ARBA" id="ARBA00007130"/>
    </source>
</evidence>
<dbReference type="EMBL" id="ML119650">
    <property type="protein sequence ID" value="RPA86153.1"/>
    <property type="molecule type" value="Genomic_DNA"/>
</dbReference>
<name>A0A3N4IJ33_ASCIM</name>
<proteinExistence type="inferred from homology"/>
<dbReference type="PANTHER" id="PTHR13292:SF0">
    <property type="entry name" value="AUTOPHAGY-RELATED PROTEIN 101"/>
    <property type="match status" value="1"/>
</dbReference>
<dbReference type="GO" id="GO:0000407">
    <property type="term" value="C:phagophore assembly site"/>
    <property type="evidence" value="ECO:0007669"/>
    <property type="project" value="TreeGrafter"/>
</dbReference>
<dbReference type="AlphaFoldDB" id="A0A3N4IJ33"/>
<dbReference type="OrthoDB" id="10259639at2759"/>
<evidence type="ECO:0000256" key="3">
    <source>
        <dbReference type="ARBA" id="ARBA00023006"/>
    </source>
</evidence>
<gene>
    <name evidence="4" type="ORF">BJ508DRAFT_321825</name>
</gene>
<dbReference type="PANTHER" id="PTHR13292">
    <property type="entry name" value="AUTOPHAGY-RELATED PROTEIN 101"/>
    <property type="match status" value="1"/>
</dbReference>
<sequence length="186" mass="21399">MEHPQTFSLDVVAERNHVSDIVRAIISTIFFHRFFPAVRPKTRDVLDLTFPSIDDPKLDAQIDAQVSSLLEGFNNGTSKSSGRISVQFYEKRRKKSGWFLRADEQVCWEEWVLNVKLVSARTDSERRNLRTKMENQLSNAILQIITAVSHHKDHIPPITEMTSNPFPFQITVGDKVDNWGTRMGIF</sequence>
<evidence type="ECO:0000256" key="2">
    <source>
        <dbReference type="ARBA" id="ARBA00018874"/>
    </source>
</evidence>
<protein>
    <recommendedName>
        <fullName evidence="2">Autophagy-related protein 101</fullName>
    </recommendedName>
</protein>
<keyword evidence="5" id="KW-1185">Reference proteome</keyword>
<dbReference type="GO" id="GO:0019901">
    <property type="term" value="F:protein kinase binding"/>
    <property type="evidence" value="ECO:0007669"/>
    <property type="project" value="TreeGrafter"/>
</dbReference>
<dbReference type="STRING" id="1160509.A0A3N4IJ33"/>
<evidence type="ECO:0000313" key="5">
    <source>
        <dbReference type="Proteomes" id="UP000275078"/>
    </source>
</evidence>
<accession>A0A3N4IJ33</accession>
<dbReference type="GO" id="GO:0000045">
    <property type="term" value="P:autophagosome assembly"/>
    <property type="evidence" value="ECO:0007669"/>
    <property type="project" value="TreeGrafter"/>
</dbReference>
<dbReference type="Proteomes" id="UP000275078">
    <property type="component" value="Unassembled WGS sequence"/>
</dbReference>
<dbReference type="Pfam" id="PF07855">
    <property type="entry name" value="ATG101"/>
    <property type="match status" value="1"/>
</dbReference>